<keyword evidence="1" id="KW-0812">Transmembrane</keyword>
<sequence length="392" mass="45246">MGFLDRFKGYFSLNAPNTSYLGWRSRKFIYKCLVIPIIVLVILTIFLLSRRHNRPVDVEFQESTMKCNAPYYNAFVEDGKEKIVAIQQEKLATRLSKCSHLKGKTALLHDPERQHFTFPMEKEFDMMLELIKCNVPLAFTRWGDGEHMLLRGQTVADGTQAKLIDGWQWTENRVGVLATNLIESLREPAGLYFYGLPCPMPWTSTLRDYMTLAKDKPTSRFSYSTLWIGENYSKIYSFFKSIQDGTSGLTQKVVLVINQSGRSHLKELYSWASHVVLVPDNCAELFEIPSARCAWIAYIQSMALQNSDTLFMVSAGPLSEALIYYMYLANPYNNQYIDFGSSLDEFGKQNNTRGYSPEPRPNWHPCPYAYGRNMTNEDNYQEEYCLVMKQVY</sequence>
<evidence type="ECO:0000313" key="2">
    <source>
        <dbReference type="EMBL" id="ORX75407.1"/>
    </source>
</evidence>
<feature type="transmembrane region" description="Helical" evidence="1">
    <location>
        <begin position="28"/>
        <end position="48"/>
    </location>
</feature>
<comment type="caution">
    <text evidence="2">The sequence shown here is derived from an EMBL/GenBank/DDBJ whole genome shotgun (WGS) entry which is preliminary data.</text>
</comment>
<proteinExistence type="predicted"/>
<dbReference type="EMBL" id="MCFE01001017">
    <property type="protein sequence ID" value="ORX75407.1"/>
    <property type="molecule type" value="Genomic_DNA"/>
</dbReference>
<name>A0A1Y1WPD5_9FUNG</name>
<protein>
    <submittedName>
        <fullName evidence="2">Uncharacterized protein</fullName>
    </submittedName>
</protein>
<dbReference type="AlphaFoldDB" id="A0A1Y1WPD5"/>
<keyword evidence="1" id="KW-0472">Membrane</keyword>
<dbReference type="Proteomes" id="UP000193498">
    <property type="component" value="Unassembled WGS sequence"/>
</dbReference>
<keyword evidence="1" id="KW-1133">Transmembrane helix</keyword>
<gene>
    <name evidence="2" type="ORF">K493DRAFT_321709</name>
</gene>
<evidence type="ECO:0000256" key="1">
    <source>
        <dbReference type="SAM" id="Phobius"/>
    </source>
</evidence>
<accession>A0A1Y1WPD5</accession>
<reference evidence="2 3" key="1">
    <citation type="submission" date="2016-07" db="EMBL/GenBank/DDBJ databases">
        <title>Pervasive Adenine N6-methylation of Active Genes in Fungi.</title>
        <authorList>
            <consortium name="DOE Joint Genome Institute"/>
            <person name="Mondo S.J."/>
            <person name="Dannebaum R.O."/>
            <person name="Kuo R.C."/>
            <person name="Labutti K."/>
            <person name="Haridas S."/>
            <person name="Kuo A."/>
            <person name="Salamov A."/>
            <person name="Ahrendt S.R."/>
            <person name="Lipzen A."/>
            <person name="Sullivan W."/>
            <person name="Andreopoulos W.B."/>
            <person name="Clum A."/>
            <person name="Lindquist E."/>
            <person name="Daum C."/>
            <person name="Ramamoorthy G.K."/>
            <person name="Gryganskyi A."/>
            <person name="Culley D."/>
            <person name="Magnuson J.K."/>
            <person name="James T.Y."/>
            <person name="O'Malley M.A."/>
            <person name="Stajich J.E."/>
            <person name="Spatafora J.W."/>
            <person name="Visel A."/>
            <person name="Grigoriev I.V."/>
        </authorList>
    </citation>
    <scope>NUCLEOTIDE SEQUENCE [LARGE SCALE GENOMIC DNA]</scope>
    <source>
        <strain evidence="2 3">CBS 931.73</strain>
    </source>
</reference>
<organism evidence="2 3">
    <name type="scientific">Basidiobolus meristosporus CBS 931.73</name>
    <dbReference type="NCBI Taxonomy" id="1314790"/>
    <lineage>
        <taxon>Eukaryota</taxon>
        <taxon>Fungi</taxon>
        <taxon>Fungi incertae sedis</taxon>
        <taxon>Zoopagomycota</taxon>
        <taxon>Entomophthoromycotina</taxon>
        <taxon>Basidiobolomycetes</taxon>
        <taxon>Basidiobolales</taxon>
        <taxon>Basidiobolaceae</taxon>
        <taxon>Basidiobolus</taxon>
    </lineage>
</organism>
<keyword evidence="3" id="KW-1185">Reference proteome</keyword>
<evidence type="ECO:0000313" key="3">
    <source>
        <dbReference type="Proteomes" id="UP000193498"/>
    </source>
</evidence>
<dbReference type="OrthoDB" id="2129182at2759"/>
<dbReference type="InParanoid" id="A0A1Y1WPD5"/>